<dbReference type="AlphaFoldDB" id="A0A811M1B4"/>
<organism evidence="5 6">
    <name type="scientific">Miscanthus lutarioriparius</name>
    <dbReference type="NCBI Taxonomy" id="422564"/>
    <lineage>
        <taxon>Eukaryota</taxon>
        <taxon>Viridiplantae</taxon>
        <taxon>Streptophyta</taxon>
        <taxon>Embryophyta</taxon>
        <taxon>Tracheophyta</taxon>
        <taxon>Spermatophyta</taxon>
        <taxon>Magnoliopsida</taxon>
        <taxon>Liliopsida</taxon>
        <taxon>Poales</taxon>
        <taxon>Poaceae</taxon>
        <taxon>PACMAD clade</taxon>
        <taxon>Panicoideae</taxon>
        <taxon>Andropogonodae</taxon>
        <taxon>Andropogoneae</taxon>
        <taxon>Saccharinae</taxon>
        <taxon>Miscanthus</taxon>
    </lineage>
</organism>
<feature type="compositionally biased region" description="Basic and acidic residues" evidence="3">
    <location>
        <begin position="541"/>
        <end position="554"/>
    </location>
</feature>
<gene>
    <name evidence="5" type="ORF">NCGR_LOCUS85</name>
</gene>
<dbReference type="PANTHER" id="PTHR13265">
    <property type="entry name" value="THO COMPLEX SUBUNIT 1"/>
    <property type="match status" value="1"/>
</dbReference>
<sequence>MAEPSPPPASNAGLRILLSKDRPAPSPPPTAAVSSHADRDRIIGVFRSALSRNEPPETFSLQTVQEAIKPQKETVLVLEENQSLENALRTLLQELVSSAVQSGKKIMQYGNSLDSGESNCLITRLLDIVLYLCERGHVEGGMVFQLLEDLTEMSTIKDCKDIFGYIESQQDVLGKQELFGRGKLVMLRTCNQLLRRLSKANDVVFCGRIIMFLAHFFPLSERSALNIKGVFNTSNVTKYEKDAMDGISVDFNFYKTLWSLQEHFSNPALTSTNAAKWQKFSSNLAVVLSTFEAQPLSDDDGKLNSLNEEEDAAFNIKYLTSSKLMGLELKDPSFRRHILVQCLIFFDYLKAPGKNDKEGPTGSMKEEINSCEEHVKKLLEIIPPKGKEFLKSIDHILEREKNWVWWKRDGCLAFEKPPFEKKPGQAGGRKRKPRWRLGNKELSQVWKWAEQNPNVLTDPDRVRMPSITEYWKPLAEDMDPSAGIEEEHHHKTNRVYCWKGLRFSARQDLDGFARFSDYGIEGVVPSELLPPEVNARFSSKPAEKVKRTRREDSKGVSAQPKEQQVAATPETDGGGSGGDLEEGAAPMDSDNGAVEDSQKRSPGEVSGPESGQCEPEADADDNVKTETTRGPGVQVEKRQPANSQHTVACVRWHRRGSKRRKAKRRGRRCPAAAAADTGHRQSGARGREGQRASQRAVAAPAHPHRVAGIESRQRLCMQVQQAGGCSYMESEQAESASAPVGVMSCRSPTCPPWLQAAIADIEQRVRALAVDEAPPTEHSFAERADNYYHKRPQLLSLLSDLHRRYLCLADRYSQSLSTLHHKHHSSLPAPAVSDCGSSDVDDRCSDDADSSLSYQHPLGAGVSSGTSTSSGSSTTAEAELVVAELVAAWVERDVLADEAARRAAESARKIELQGSLVEVLESERLVLLGENARLGFRASAAEDEAAAAAAELGYARRRAAEMARLVVKLREDHRVCMLGRKIEALQAQVYALELRNRECYEAMAAWEAERMVAGAEIQRLRAENRRLADEAAAAAAAAVMARRKRKGSGGWWARVRMAAEWTPCAPATTVTVRKVGEQVKRKDDGKYYYGGGCFCV</sequence>
<feature type="coiled-coil region" evidence="2">
    <location>
        <begin position="1003"/>
        <end position="1037"/>
    </location>
</feature>
<evidence type="ECO:0000259" key="4">
    <source>
        <dbReference type="PROSITE" id="PS51774"/>
    </source>
</evidence>
<feature type="domain" description="NAB" evidence="4">
    <location>
        <begin position="735"/>
        <end position="819"/>
    </location>
</feature>
<keyword evidence="6" id="KW-1185">Reference proteome</keyword>
<evidence type="ECO:0000256" key="1">
    <source>
        <dbReference type="ARBA" id="ARBA00023054"/>
    </source>
</evidence>
<dbReference type="GO" id="GO:0006406">
    <property type="term" value="P:mRNA export from nucleus"/>
    <property type="evidence" value="ECO:0007669"/>
    <property type="project" value="TreeGrafter"/>
</dbReference>
<evidence type="ECO:0000256" key="2">
    <source>
        <dbReference type="SAM" id="Coils"/>
    </source>
</evidence>
<protein>
    <recommendedName>
        <fullName evidence="4">NAB domain-containing protein</fullName>
    </recommendedName>
</protein>
<evidence type="ECO:0000313" key="5">
    <source>
        <dbReference type="EMBL" id="CAD6201590.1"/>
    </source>
</evidence>
<comment type="caution">
    <text evidence="5">The sequence shown here is derived from an EMBL/GenBank/DDBJ whole genome shotgun (WGS) entry which is preliminary data.</text>
</comment>
<dbReference type="Pfam" id="PF11957">
    <property type="entry name" value="efThoc1"/>
    <property type="match status" value="1"/>
</dbReference>
<dbReference type="PROSITE" id="PS51774">
    <property type="entry name" value="NAB"/>
    <property type="match status" value="1"/>
</dbReference>
<name>A0A811M1B4_9POAL</name>
<dbReference type="Pfam" id="PF07765">
    <property type="entry name" value="KIP1"/>
    <property type="match status" value="1"/>
</dbReference>
<dbReference type="OrthoDB" id="10257415at2759"/>
<evidence type="ECO:0000313" key="6">
    <source>
        <dbReference type="Proteomes" id="UP000604825"/>
    </source>
</evidence>
<dbReference type="InterPro" id="IPR011684">
    <property type="entry name" value="NAB"/>
</dbReference>
<reference evidence="5" key="1">
    <citation type="submission" date="2020-10" db="EMBL/GenBank/DDBJ databases">
        <authorList>
            <person name="Han B."/>
            <person name="Lu T."/>
            <person name="Zhao Q."/>
            <person name="Huang X."/>
            <person name="Zhao Y."/>
        </authorList>
    </citation>
    <scope>NUCLEOTIDE SEQUENCE</scope>
</reference>
<dbReference type="GO" id="GO:0000445">
    <property type="term" value="C:THO complex part of transcription export complex"/>
    <property type="evidence" value="ECO:0007669"/>
    <property type="project" value="TreeGrafter"/>
</dbReference>
<feature type="region of interest" description="Disordered" evidence="3">
    <location>
        <begin position="539"/>
        <end position="706"/>
    </location>
</feature>
<accession>A0A811M1B4</accession>
<dbReference type="Proteomes" id="UP000604825">
    <property type="component" value="Unassembled WGS sequence"/>
</dbReference>
<dbReference type="GO" id="GO:0003779">
    <property type="term" value="F:actin binding"/>
    <property type="evidence" value="ECO:0007669"/>
    <property type="project" value="InterPro"/>
</dbReference>
<proteinExistence type="predicted"/>
<keyword evidence="1 2" id="KW-0175">Coiled coil</keyword>
<evidence type="ECO:0000256" key="3">
    <source>
        <dbReference type="SAM" id="MobiDB-lite"/>
    </source>
</evidence>
<feature type="compositionally biased region" description="Basic residues" evidence="3">
    <location>
        <begin position="651"/>
        <end position="668"/>
    </location>
</feature>
<dbReference type="EMBL" id="CAJGYO010000001">
    <property type="protein sequence ID" value="CAD6201590.1"/>
    <property type="molecule type" value="Genomic_DNA"/>
</dbReference>
<dbReference type="InterPro" id="IPR021861">
    <property type="entry name" value="THO_THOC1"/>
</dbReference>
<dbReference type="PANTHER" id="PTHR13265:SF0">
    <property type="entry name" value="HPR1"/>
    <property type="match status" value="1"/>
</dbReference>